<comment type="caution">
    <text evidence="7">The sequence shown here is derived from an EMBL/GenBank/DDBJ whole genome shotgun (WGS) entry which is preliminary data.</text>
</comment>
<organism evidence="7 8">
    <name type="scientific">Aspergillus parasiticus (strain ATCC 56775 / NRRL 5862 / SRRC 143 / SU-1)</name>
    <dbReference type="NCBI Taxonomy" id="1403190"/>
    <lineage>
        <taxon>Eukaryota</taxon>
        <taxon>Fungi</taxon>
        <taxon>Dikarya</taxon>
        <taxon>Ascomycota</taxon>
        <taxon>Pezizomycotina</taxon>
        <taxon>Eurotiomycetes</taxon>
        <taxon>Eurotiomycetidae</taxon>
        <taxon>Eurotiales</taxon>
        <taxon>Aspergillaceae</taxon>
        <taxon>Aspergillus</taxon>
        <taxon>Aspergillus subgen. Circumdati</taxon>
    </lineage>
</organism>
<feature type="domain" description="FAD-binding" evidence="6">
    <location>
        <begin position="317"/>
        <end position="378"/>
    </location>
</feature>
<dbReference type="PRINTS" id="PR00420">
    <property type="entry name" value="RNGMNOXGNASE"/>
</dbReference>
<evidence type="ECO:0000313" key="8">
    <source>
        <dbReference type="Proteomes" id="UP000033540"/>
    </source>
</evidence>
<protein>
    <submittedName>
        <fullName evidence="7">FAD binding domain protein</fullName>
    </submittedName>
</protein>
<dbReference type="Pfam" id="PF01494">
    <property type="entry name" value="FAD_binding_3"/>
    <property type="match status" value="1"/>
</dbReference>
<evidence type="ECO:0000256" key="4">
    <source>
        <dbReference type="ARBA" id="ARBA00023002"/>
    </source>
</evidence>
<dbReference type="PANTHER" id="PTHR47178">
    <property type="entry name" value="MONOOXYGENASE, FAD-BINDING"/>
    <property type="match status" value="1"/>
</dbReference>
<evidence type="ECO:0000256" key="1">
    <source>
        <dbReference type="ARBA" id="ARBA00001974"/>
    </source>
</evidence>
<evidence type="ECO:0000256" key="3">
    <source>
        <dbReference type="ARBA" id="ARBA00022827"/>
    </source>
</evidence>
<dbReference type="InterPro" id="IPR002938">
    <property type="entry name" value="FAD-bd"/>
</dbReference>
<dbReference type="Proteomes" id="UP000033540">
    <property type="component" value="Unassembled WGS sequence"/>
</dbReference>
<proteinExistence type="predicted"/>
<name>A0A0F0I555_ASPPU</name>
<dbReference type="STRING" id="1403190.A0A0F0I555"/>
<keyword evidence="4" id="KW-0560">Oxidoreductase</keyword>
<accession>A0A0F0I555</accession>
<dbReference type="SUPFAM" id="SSF51905">
    <property type="entry name" value="FAD/NAD(P)-binding domain"/>
    <property type="match status" value="1"/>
</dbReference>
<dbReference type="GO" id="GO:0071949">
    <property type="term" value="F:FAD binding"/>
    <property type="evidence" value="ECO:0007669"/>
    <property type="project" value="InterPro"/>
</dbReference>
<evidence type="ECO:0000313" key="7">
    <source>
        <dbReference type="EMBL" id="KJK61752.1"/>
    </source>
</evidence>
<dbReference type="AlphaFoldDB" id="A0A0F0I555"/>
<keyword evidence="3" id="KW-0274">FAD</keyword>
<evidence type="ECO:0000256" key="5">
    <source>
        <dbReference type="ARBA" id="ARBA00023033"/>
    </source>
</evidence>
<keyword evidence="5" id="KW-0503">Monooxygenase</keyword>
<dbReference type="OrthoDB" id="47494at2759"/>
<dbReference type="Gene3D" id="3.50.50.60">
    <property type="entry name" value="FAD/NAD(P)-binding domain"/>
    <property type="match status" value="1"/>
</dbReference>
<evidence type="ECO:0000259" key="6">
    <source>
        <dbReference type="Pfam" id="PF01494"/>
    </source>
</evidence>
<gene>
    <name evidence="7" type="ORF">P875_00086693</name>
</gene>
<evidence type="ECO:0000256" key="2">
    <source>
        <dbReference type="ARBA" id="ARBA00022630"/>
    </source>
</evidence>
<dbReference type="EMBL" id="JZEE01000660">
    <property type="protein sequence ID" value="KJK61752.1"/>
    <property type="molecule type" value="Genomic_DNA"/>
</dbReference>
<keyword evidence="2" id="KW-0285">Flavoprotein</keyword>
<dbReference type="PANTHER" id="PTHR47178:SF5">
    <property type="entry name" value="FAD-BINDING DOMAIN-CONTAINING PROTEIN"/>
    <property type="match status" value="1"/>
</dbReference>
<comment type="cofactor">
    <cofactor evidence="1">
        <name>FAD</name>
        <dbReference type="ChEBI" id="CHEBI:57692"/>
    </cofactor>
</comment>
<dbReference type="GO" id="GO:0004497">
    <property type="term" value="F:monooxygenase activity"/>
    <property type="evidence" value="ECO:0007669"/>
    <property type="project" value="UniProtKB-KW"/>
</dbReference>
<dbReference type="Pfam" id="PF13450">
    <property type="entry name" value="NAD_binding_8"/>
    <property type="match status" value="1"/>
</dbReference>
<sequence length="403" mass="44119">MSRPILIIGGGLGGLCLAQALRKHNIPFKLFEKDAEIDYRPQGYRLRISEDGIYALQYALTPEIYTLFEQTCAAGLAFGVQVKPDGSPVDAARRIGPPPIKGPKPYTVDRTTFRKVLLTGLKDDVFFGKALDHYTLHDDKVSAHFTDGSVEDGAILVGADGVRSRVRKQLIPGAKVVDTGMRALYGKTPITPEFLERFPEQYQRGMNIAIDDSVPEGQVYLLFEATWFPNADTVSEPKLPSPYVYWVLGAHSSRLGVPDEKLLSLSNDEAADLAIRITESWSPGLRAVFEMQGKGQASTLRISSAPLDLPVWEVSPRVTLLGDAIHVMPPTGALGLVTALRDSADLARKIVDAGGIENVDGGVIVNYESEMREFAKMALGRSWQSGLKTFGLRPVEECEMVDM</sequence>
<reference evidence="7 8" key="1">
    <citation type="submission" date="2015-02" db="EMBL/GenBank/DDBJ databases">
        <title>Draft genome sequence of Aspergillus parasiticus SU-1.</title>
        <authorList>
            <person name="Yu J."/>
            <person name="Fedorova N."/>
            <person name="Yin Y."/>
            <person name="Losada L."/>
            <person name="Zafar N."/>
            <person name="Taujale R."/>
            <person name="Ehrlich K.C."/>
            <person name="Bhatnagar D."/>
            <person name="Cleveland T.E."/>
            <person name="Bennett J.W."/>
            <person name="Nierman W.C."/>
        </authorList>
    </citation>
    <scope>NUCLEOTIDE SEQUENCE [LARGE SCALE GENOMIC DNA]</scope>
    <source>
        <strain evidence="8">ATCC 56775 / NRRL 5862 / SRRC 143 / SU-1</strain>
    </source>
</reference>
<dbReference type="InterPro" id="IPR036188">
    <property type="entry name" value="FAD/NAD-bd_sf"/>
</dbReference>